<dbReference type="Proteomes" id="UP001185927">
    <property type="component" value="Unassembled WGS sequence"/>
</dbReference>
<name>A0ABU4C4I6_RHOGO</name>
<reference evidence="2 3" key="1">
    <citation type="submission" date="2023-10" db="EMBL/GenBank/DDBJ databases">
        <title>Development of a sustainable strategy for remediation of hydrocarbon-contaminated territories based on the waste exchange concept.</title>
        <authorList>
            <person name="Krivoruchko A."/>
        </authorList>
    </citation>
    <scope>NUCLEOTIDE SEQUENCE [LARGE SCALE GENOMIC DNA]</scope>
    <source>
        <strain evidence="2 3">IEGM 1203</strain>
    </source>
</reference>
<feature type="region of interest" description="Disordered" evidence="1">
    <location>
        <begin position="1"/>
        <end position="25"/>
    </location>
</feature>
<proteinExistence type="predicted"/>
<evidence type="ECO:0000256" key="1">
    <source>
        <dbReference type="SAM" id="MobiDB-lite"/>
    </source>
</evidence>
<feature type="compositionally biased region" description="Polar residues" evidence="1">
    <location>
        <begin position="1"/>
        <end position="16"/>
    </location>
</feature>
<protein>
    <submittedName>
        <fullName evidence="2">Uncharacterized protein</fullName>
    </submittedName>
</protein>
<dbReference type="EMBL" id="JAWLKB010000039">
    <property type="protein sequence ID" value="MDV6271324.1"/>
    <property type="molecule type" value="Genomic_DNA"/>
</dbReference>
<evidence type="ECO:0000313" key="3">
    <source>
        <dbReference type="Proteomes" id="UP001185927"/>
    </source>
</evidence>
<gene>
    <name evidence="2" type="ORF">R3Q16_32430</name>
</gene>
<keyword evidence="3" id="KW-1185">Reference proteome</keyword>
<accession>A0ABU4C4I6</accession>
<comment type="caution">
    <text evidence="2">The sequence shown here is derived from an EMBL/GenBank/DDBJ whole genome shotgun (WGS) entry which is preliminary data.</text>
</comment>
<evidence type="ECO:0000313" key="2">
    <source>
        <dbReference type="EMBL" id="MDV6271324.1"/>
    </source>
</evidence>
<dbReference type="RefSeq" id="WP_317545768.1">
    <property type="nucleotide sequence ID" value="NZ_JAWLKB010000039.1"/>
</dbReference>
<sequence>MSSRSAGTAQPENQAQFVDESTRPLERDVEQLTDLARWHTRRSHLLREDAGECDGSGIGLRSVFPIAPPRVIEQIVELPDRGPAKS</sequence>
<organism evidence="2 3">
    <name type="scientific">Rhodococcus globerulus</name>
    <dbReference type="NCBI Taxonomy" id="33008"/>
    <lineage>
        <taxon>Bacteria</taxon>
        <taxon>Bacillati</taxon>
        <taxon>Actinomycetota</taxon>
        <taxon>Actinomycetes</taxon>
        <taxon>Mycobacteriales</taxon>
        <taxon>Nocardiaceae</taxon>
        <taxon>Rhodococcus</taxon>
    </lineage>
</organism>